<keyword evidence="4" id="KW-1133">Transmembrane helix</keyword>
<feature type="region of interest" description="Disordered" evidence="3">
    <location>
        <begin position="1"/>
        <end position="45"/>
    </location>
</feature>
<evidence type="ECO:0000313" key="5">
    <source>
        <dbReference type="EMBL" id="MFD2661834.1"/>
    </source>
</evidence>
<comment type="similarity">
    <text evidence="1">Belongs to the GerABKA family.</text>
</comment>
<dbReference type="PANTHER" id="PTHR22550:SF5">
    <property type="entry name" value="LEUCINE ZIPPER PROTEIN 4"/>
    <property type="match status" value="1"/>
</dbReference>
<sequence length="531" mass="58826">MPQEGTSREQARSKAEETPAADKQTPEDKEAKEQQRSGDREEADKPFVPSFHSLRMYFRHCEDVIVDSHLFGNPPTQAVIAYCSGMCETKMINDVILPELRRIHDVTQYLNKEAIEKESTLLWSYMDLSDSDFGADLISLRLFEGHLLFCVPKLKKLWSIDIAKLPTRSPEESTTEVSIRGARDGFIEPLATNIALIRSRIRTADLACEFEVIGTRSSTKVALLYMQDIANPDTIDLVRDKLQTLKTERITTANQLEELITPSHFTLFPITHYTGRPDFAAECLLRGRFVIIVDGNPSVIIGPVNLFLLLKSPEDANFPYLAVNVGRILRLFGLAISIFLPGFYLALTSFHMDQLPYPLVATISVGRAGLPMESAVEMFLIMSLMELFREAGVRLPSAIGQTLTVVGGLIIGESAIRAGIVSPLMIVVAALTIVAGATVVNQVMTSSIILIRFVSFIFSATMGIYGFILSLILFVVYLTGLESFGVPYLAPVSPLNFRQALAALFKLPRGMNGKRPTILGTRHPKREGQNT</sequence>
<dbReference type="RefSeq" id="WP_379275352.1">
    <property type="nucleotide sequence ID" value="NZ_JBHUGT010000023.1"/>
</dbReference>
<dbReference type="Pfam" id="PF03323">
    <property type="entry name" value="GerA"/>
    <property type="match status" value="1"/>
</dbReference>
<feature type="transmembrane region" description="Helical" evidence="4">
    <location>
        <begin position="418"/>
        <end position="441"/>
    </location>
</feature>
<comment type="caution">
    <text evidence="5">The sequence shown here is derived from an EMBL/GenBank/DDBJ whole genome shotgun (WGS) entry which is preliminary data.</text>
</comment>
<evidence type="ECO:0000256" key="3">
    <source>
        <dbReference type="SAM" id="MobiDB-lite"/>
    </source>
</evidence>
<dbReference type="PANTHER" id="PTHR22550">
    <property type="entry name" value="SPORE GERMINATION PROTEIN"/>
    <property type="match status" value="1"/>
</dbReference>
<proteinExistence type="inferred from homology"/>
<dbReference type="InterPro" id="IPR050768">
    <property type="entry name" value="UPF0353/GerABKA_families"/>
</dbReference>
<evidence type="ECO:0000313" key="6">
    <source>
        <dbReference type="Proteomes" id="UP001597493"/>
    </source>
</evidence>
<accession>A0ABW5QZK1</accession>
<keyword evidence="6" id="KW-1185">Reference proteome</keyword>
<feature type="transmembrane region" description="Helical" evidence="4">
    <location>
        <begin position="453"/>
        <end position="478"/>
    </location>
</feature>
<feature type="compositionally biased region" description="Basic and acidic residues" evidence="3">
    <location>
        <begin position="1"/>
        <end position="17"/>
    </location>
</feature>
<feature type="transmembrane region" description="Helical" evidence="4">
    <location>
        <begin position="328"/>
        <end position="347"/>
    </location>
</feature>
<feature type="compositionally biased region" description="Basic and acidic residues" evidence="3">
    <location>
        <begin position="24"/>
        <end position="45"/>
    </location>
</feature>
<organism evidence="5 6">
    <name type="scientific">Paenibacillus thailandensis</name>
    <dbReference type="NCBI Taxonomy" id="393250"/>
    <lineage>
        <taxon>Bacteria</taxon>
        <taxon>Bacillati</taxon>
        <taxon>Bacillota</taxon>
        <taxon>Bacilli</taxon>
        <taxon>Bacillales</taxon>
        <taxon>Paenibacillaceae</taxon>
        <taxon>Paenibacillus</taxon>
    </lineage>
</organism>
<protein>
    <submittedName>
        <fullName evidence="5">Spore germination protein</fullName>
    </submittedName>
</protein>
<name>A0ABW5QZK1_9BACL</name>
<dbReference type="PIRSF" id="PIRSF005690">
    <property type="entry name" value="GerBA"/>
    <property type="match status" value="1"/>
</dbReference>
<dbReference type="EMBL" id="JBHUMY010000018">
    <property type="protein sequence ID" value="MFD2661834.1"/>
    <property type="molecule type" value="Genomic_DNA"/>
</dbReference>
<gene>
    <name evidence="5" type="ORF">ACFSW5_16385</name>
</gene>
<keyword evidence="4" id="KW-0812">Transmembrane</keyword>
<reference evidence="6" key="1">
    <citation type="journal article" date="2019" name="Int. J. Syst. Evol. Microbiol.">
        <title>The Global Catalogue of Microorganisms (GCM) 10K type strain sequencing project: providing services to taxonomists for standard genome sequencing and annotation.</title>
        <authorList>
            <consortium name="The Broad Institute Genomics Platform"/>
            <consortium name="The Broad Institute Genome Sequencing Center for Infectious Disease"/>
            <person name="Wu L."/>
            <person name="Ma J."/>
        </authorList>
    </citation>
    <scope>NUCLEOTIDE SEQUENCE [LARGE SCALE GENOMIC DNA]</scope>
    <source>
        <strain evidence="6">TISTR 1827</strain>
    </source>
</reference>
<evidence type="ECO:0000256" key="1">
    <source>
        <dbReference type="ARBA" id="ARBA00005278"/>
    </source>
</evidence>
<dbReference type="Proteomes" id="UP001597493">
    <property type="component" value="Unassembled WGS sequence"/>
</dbReference>
<keyword evidence="2 4" id="KW-0472">Membrane</keyword>
<evidence type="ECO:0000256" key="2">
    <source>
        <dbReference type="ARBA" id="ARBA00023136"/>
    </source>
</evidence>
<evidence type="ECO:0000256" key="4">
    <source>
        <dbReference type="SAM" id="Phobius"/>
    </source>
</evidence>
<dbReference type="InterPro" id="IPR004995">
    <property type="entry name" value="Spore_Ger"/>
</dbReference>